<dbReference type="GO" id="GO:0004497">
    <property type="term" value="F:monooxygenase activity"/>
    <property type="evidence" value="ECO:0007669"/>
    <property type="project" value="UniProtKB-KW"/>
</dbReference>
<dbReference type="PANTHER" id="PTHR13789:SF318">
    <property type="entry name" value="GERANYLGERANYL DIPHOSPHATE REDUCTASE"/>
    <property type="match status" value="1"/>
</dbReference>
<reference evidence="9" key="1">
    <citation type="journal article" date="2014" name="Genome Announc.">
        <title>Genome sequence of the pathogenic fungus Sporothrix schenckii (ATCC 58251).</title>
        <authorList>
            <person name="Cuomo C.A."/>
            <person name="Rodriguez-Del Valle N."/>
            <person name="Perez-Sanchez L."/>
            <person name="Abouelleil A."/>
            <person name="Goldberg J."/>
            <person name="Young S."/>
            <person name="Zeng Q."/>
            <person name="Birren B.W."/>
        </authorList>
    </citation>
    <scope>NUCLEOTIDE SEQUENCE [LARGE SCALE GENOMIC DNA]</scope>
    <source>
        <strain evidence="9">ATCC 58251 / de Perez 2211183</strain>
    </source>
</reference>
<feature type="chain" id="PRO_5004685748" description="FAD-binding domain-containing protein" evidence="7">
    <location>
        <begin position="21"/>
        <end position="443"/>
    </location>
</feature>
<dbReference type="STRING" id="1391915.U7PU85"/>
<organism evidence="8 9">
    <name type="scientific">Sporothrix schenckii (strain ATCC 58251 / de Perez 2211183)</name>
    <name type="common">Rose-picker's disease fungus</name>
    <dbReference type="NCBI Taxonomy" id="1391915"/>
    <lineage>
        <taxon>Eukaryota</taxon>
        <taxon>Fungi</taxon>
        <taxon>Dikarya</taxon>
        <taxon>Ascomycota</taxon>
        <taxon>Pezizomycotina</taxon>
        <taxon>Sordariomycetes</taxon>
        <taxon>Sordariomycetidae</taxon>
        <taxon>Ophiostomatales</taxon>
        <taxon>Ophiostomataceae</taxon>
        <taxon>Sporothrix</taxon>
    </lineage>
</organism>
<evidence type="ECO:0000256" key="6">
    <source>
        <dbReference type="ARBA" id="ARBA00023033"/>
    </source>
</evidence>
<comment type="cofactor">
    <cofactor evidence="1">
        <name>FAD</name>
        <dbReference type="ChEBI" id="CHEBI:57692"/>
    </cofactor>
</comment>
<feature type="signal peptide" evidence="7">
    <location>
        <begin position="1"/>
        <end position="20"/>
    </location>
</feature>
<comment type="similarity">
    <text evidence="2">Belongs to the paxM FAD-dependent monooxygenase family.</text>
</comment>
<accession>U7PU85</accession>
<keyword evidence="3" id="KW-0285">Flavoprotein</keyword>
<evidence type="ECO:0000256" key="3">
    <source>
        <dbReference type="ARBA" id="ARBA00022630"/>
    </source>
</evidence>
<dbReference type="PRINTS" id="PR00420">
    <property type="entry name" value="RNGMNOXGNASE"/>
</dbReference>
<dbReference type="eggNOG" id="ENOG502RSIP">
    <property type="taxonomic scope" value="Eukaryota"/>
</dbReference>
<evidence type="ECO:0000256" key="2">
    <source>
        <dbReference type="ARBA" id="ARBA00007992"/>
    </source>
</evidence>
<evidence type="ECO:0000313" key="9">
    <source>
        <dbReference type="Proteomes" id="UP000018087"/>
    </source>
</evidence>
<dbReference type="PANTHER" id="PTHR13789">
    <property type="entry name" value="MONOOXYGENASE"/>
    <property type="match status" value="1"/>
</dbReference>
<proteinExistence type="inferred from homology"/>
<dbReference type="EMBL" id="KI440846">
    <property type="protein sequence ID" value="ERS98319.1"/>
    <property type="molecule type" value="Genomic_DNA"/>
</dbReference>
<name>U7PU85_SPOS1</name>
<dbReference type="OrthoDB" id="16820at2759"/>
<evidence type="ECO:0000313" key="8">
    <source>
        <dbReference type="EMBL" id="ERS98319.1"/>
    </source>
</evidence>
<keyword evidence="9" id="KW-1185">Reference proteome</keyword>
<keyword evidence="7" id="KW-0732">Signal</keyword>
<dbReference type="AlphaFoldDB" id="U7PU85"/>
<evidence type="ECO:0000256" key="1">
    <source>
        <dbReference type="ARBA" id="ARBA00001974"/>
    </source>
</evidence>
<keyword evidence="4" id="KW-0274">FAD</keyword>
<dbReference type="Proteomes" id="UP000018087">
    <property type="component" value="Unassembled WGS sequence"/>
</dbReference>
<evidence type="ECO:0008006" key="10">
    <source>
        <dbReference type="Google" id="ProtNLM"/>
    </source>
</evidence>
<dbReference type="InterPro" id="IPR050493">
    <property type="entry name" value="FAD-dep_Monooxygenase_BioMet"/>
</dbReference>
<protein>
    <recommendedName>
        <fullName evidence="10">FAD-binding domain-containing protein</fullName>
    </recommendedName>
</protein>
<dbReference type="Gene3D" id="3.50.50.60">
    <property type="entry name" value="FAD/NAD(P)-binding domain"/>
    <property type="match status" value="1"/>
</dbReference>
<keyword evidence="6" id="KW-0503">Monooxygenase</keyword>
<dbReference type="InterPro" id="IPR036188">
    <property type="entry name" value="FAD/NAD-bd_sf"/>
</dbReference>
<evidence type="ECO:0000256" key="7">
    <source>
        <dbReference type="SAM" id="SignalP"/>
    </source>
</evidence>
<keyword evidence="5" id="KW-0560">Oxidoreductase</keyword>
<dbReference type="SUPFAM" id="SSF51905">
    <property type="entry name" value="FAD/NAD(P)-binding domain"/>
    <property type="match status" value="1"/>
</dbReference>
<sequence length="443" mass="48523">MPLRIGIVGAGLVGSAAVLALSRLPDAEVVAFEKAPSAREAGAWISLTVTGLKVLTKLIPPAEISAIAYRPPDRAVYVTRHWRTGAVLLRNYSSDHLKDDYVQARTHREPLLKLLLSHVPTGAIQYGQPVVGVELAPNNNDKDDARGPVRLLFANPDGGTTPTSRDFDIVVAADGLYSPIRRQFWPDHRVSFEGAVAYRTIFPAARVAGIAGLHDDSSAWRKDGEVVFLSALGLGMYGVVIIRDETPEYMDRTGLRWEHPIGAAGVERLRGLYADWDPLISRVLAVVDGMDAYPLDSGPWLQQLAQADRIAFVGDAAHPTAGAYGAGAAMGFGDCWALYRALSASRSRSTAADEQPASAGPSAHRYDIAKALRIFEQARLPFLLRVEEQMELDGRDGRYVSAAVADEQEWMRRYVERNPPSNWLTEHDVELEVQNAIMRHLDS</sequence>
<gene>
    <name evidence="8" type="ORF">HMPREF1624_05103</name>
</gene>
<dbReference type="HOGENOM" id="CLU_009665_6_4_1"/>
<evidence type="ECO:0000256" key="5">
    <source>
        <dbReference type="ARBA" id="ARBA00023002"/>
    </source>
</evidence>
<evidence type="ECO:0000256" key="4">
    <source>
        <dbReference type="ARBA" id="ARBA00022827"/>
    </source>
</evidence>